<evidence type="ECO:0000313" key="8">
    <source>
        <dbReference type="Proteomes" id="UP000003503"/>
    </source>
</evidence>
<keyword evidence="5" id="KW-0067">ATP-binding</keyword>
<evidence type="ECO:0000256" key="5">
    <source>
        <dbReference type="ARBA" id="ARBA00022840"/>
    </source>
</evidence>
<dbReference type="Gene3D" id="1.10.8.60">
    <property type="match status" value="1"/>
</dbReference>
<dbReference type="RefSeq" id="WP_007555429.1">
    <property type="nucleotide sequence ID" value="NZ_GL878519.1"/>
</dbReference>
<evidence type="ECO:0000313" key="7">
    <source>
        <dbReference type="EMBL" id="EGF16631.1"/>
    </source>
</evidence>
<evidence type="ECO:0000256" key="1">
    <source>
        <dbReference type="ARBA" id="ARBA00002393"/>
    </source>
</evidence>
<organism evidence="7 8">
    <name type="scientific">Dialister micraerophilus DSM 19965</name>
    <dbReference type="NCBI Taxonomy" id="888062"/>
    <lineage>
        <taxon>Bacteria</taxon>
        <taxon>Bacillati</taxon>
        <taxon>Bacillota</taxon>
        <taxon>Negativicutes</taxon>
        <taxon>Veillonellales</taxon>
        <taxon>Veillonellaceae</taxon>
        <taxon>Dialister</taxon>
    </lineage>
</organism>
<evidence type="ECO:0000256" key="2">
    <source>
        <dbReference type="ARBA" id="ARBA00008959"/>
    </source>
</evidence>
<feature type="domain" description="AAA+ ATPase" evidence="6">
    <location>
        <begin position="49"/>
        <end position="166"/>
    </location>
</feature>
<dbReference type="SUPFAM" id="SSF48019">
    <property type="entry name" value="post-AAA+ oligomerization domain-like"/>
    <property type="match status" value="1"/>
</dbReference>
<dbReference type="GO" id="GO:0000731">
    <property type="term" value="P:DNA synthesis involved in DNA repair"/>
    <property type="evidence" value="ECO:0007669"/>
    <property type="project" value="TreeGrafter"/>
</dbReference>
<dbReference type="InterPro" id="IPR021886">
    <property type="entry name" value="MgsA_C"/>
</dbReference>
<dbReference type="Gene3D" id="1.20.272.10">
    <property type="match status" value="1"/>
</dbReference>
<dbReference type="Pfam" id="PF00004">
    <property type="entry name" value="AAA"/>
    <property type="match status" value="1"/>
</dbReference>
<comment type="function">
    <text evidence="1">DNA-dependent ATPase that plays important roles in cellular responses to stalled DNA replication processes.</text>
</comment>
<dbReference type="InterPro" id="IPR008921">
    <property type="entry name" value="DNA_pol3_clamp-load_cplx_C"/>
</dbReference>
<dbReference type="Gene3D" id="3.40.50.300">
    <property type="entry name" value="P-loop containing nucleotide triphosphate hydrolases"/>
    <property type="match status" value="1"/>
</dbReference>
<dbReference type="Pfam" id="PF12002">
    <property type="entry name" value="MgsA_C"/>
    <property type="match status" value="1"/>
</dbReference>
<dbReference type="FunFam" id="1.20.272.10:FF:000001">
    <property type="entry name" value="Putative AAA family ATPase"/>
    <property type="match status" value="1"/>
</dbReference>
<dbReference type="AlphaFoldDB" id="F2BV90"/>
<dbReference type="FunFam" id="3.40.50.300:FF:000137">
    <property type="entry name" value="Replication-associated recombination protein A"/>
    <property type="match status" value="1"/>
</dbReference>
<reference evidence="7 8" key="1">
    <citation type="submission" date="2011-02" db="EMBL/GenBank/DDBJ databases">
        <authorList>
            <person name="Muzny D."/>
            <person name="Qin X."/>
            <person name="Deng J."/>
            <person name="Jiang H."/>
            <person name="Liu Y."/>
            <person name="Qu J."/>
            <person name="Song X.-Z."/>
            <person name="Zhang L."/>
            <person name="Thornton R."/>
            <person name="Coyle M."/>
            <person name="Francisco L."/>
            <person name="Jackson L."/>
            <person name="Javaid M."/>
            <person name="Korchina V."/>
            <person name="Kovar C."/>
            <person name="Mata R."/>
            <person name="Mathew T."/>
            <person name="Ngo R."/>
            <person name="Nguyen L."/>
            <person name="Nguyen N."/>
            <person name="Okwuonu G."/>
            <person name="Ongeri F."/>
            <person name="Pham C."/>
            <person name="Simmons D."/>
            <person name="Wilczek-Boney K."/>
            <person name="Hale W."/>
            <person name="Jakkamsetti A."/>
            <person name="Pham P."/>
            <person name="Ruth R."/>
            <person name="San Lucas F."/>
            <person name="Warren J."/>
            <person name="Zhang J."/>
            <person name="Zhao Z."/>
            <person name="Zhou C."/>
            <person name="Zhu D."/>
            <person name="Lee S."/>
            <person name="Bess C."/>
            <person name="Blankenburg K."/>
            <person name="Forbes L."/>
            <person name="Fu Q."/>
            <person name="Gubbala S."/>
            <person name="Hirani K."/>
            <person name="Jayaseelan J.C."/>
            <person name="Lara F."/>
            <person name="Munidasa M."/>
            <person name="Palculict T."/>
            <person name="Patil S."/>
            <person name="Pu L.-L."/>
            <person name="Saada N."/>
            <person name="Tang L."/>
            <person name="Weissenberger G."/>
            <person name="Zhu Y."/>
            <person name="Hemphill L."/>
            <person name="Shang Y."/>
            <person name="Youmans B."/>
            <person name="Ayvaz T."/>
            <person name="Ross M."/>
            <person name="Santibanez J."/>
            <person name="Aqrawi P."/>
            <person name="Gross S."/>
            <person name="Joshi V."/>
            <person name="Fowler G."/>
            <person name="Nazareth L."/>
            <person name="Reid J."/>
            <person name="Worley K."/>
            <person name="Petrosino J."/>
            <person name="Highlander S."/>
            <person name="Gibbs R."/>
        </authorList>
    </citation>
    <scope>NUCLEOTIDE SEQUENCE [LARGE SCALE GENOMIC DNA]</scope>
    <source>
        <strain evidence="7 8">DSM 19965</strain>
    </source>
</reference>
<accession>F2BV90</accession>
<dbReference type="PANTHER" id="PTHR13779">
    <property type="entry name" value="WERNER HELICASE-INTERACTING PROTEIN 1 FAMILY MEMBER"/>
    <property type="match status" value="1"/>
</dbReference>
<dbReference type="GO" id="GO:0005524">
    <property type="term" value="F:ATP binding"/>
    <property type="evidence" value="ECO:0007669"/>
    <property type="project" value="UniProtKB-KW"/>
</dbReference>
<dbReference type="CDD" id="cd18139">
    <property type="entry name" value="HLD_clamp_RarA"/>
    <property type="match status" value="1"/>
</dbReference>
<dbReference type="InterPro" id="IPR027417">
    <property type="entry name" value="P-loop_NTPase"/>
</dbReference>
<dbReference type="InterPro" id="IPR051314">
    <property type="entry name" value="AAA_ATPase_RarA/MGS1/WRNIP1"/>
</dbReference>
<dbReference type="eggNOG" id="COG2256">
    <property type="taxonomic scope" value="Bacteria"/>
</dbReference>
<dbReference type="GO" id="GO:0017116">
    <property type="term" value="F:single-stranded DNA helicase activity"/>
    <property type="evidence" value="ECO:0007669"/>
    <property type="project" value="TreeGrafter"/>
</dbReference>
<dbReference type="GO" id="GO:0008047">
    <property type="term" value="F:enzyme activator activity"/>
    <property type="evidence" value="ECO:0007669"/>
    <property type="project" value="TreeGrafter"/>
</dbReference>
<dbReference type="STRING" id="888062.HMPREF9083_0107"/>
<sequence length="435" mass="49086">MDSLFDIKQDNTYIPLADRMRPDKLEDIVGQKNSIGSQSFLYKMICKDLVPSLLLFGPPGCGKTTIAKVIASTTKSNFIKFNATENGIKEIRLIAIKAEENLKFYNKKTILFIDEIHRFNKSQQDVLLPYTEDGTLTLIGATTENPYFSLNRALLSRIRLVRLTELSIDDIISILKNALTNKDKGLGKYNYEYNEKSLKEIAVFANGDTRIALNLLEQVTSLVAPNGTITENLVKEVAGEQIFLYDKKGDNHYDVASAFIKSMRGSDVNAALHYLSRMIESGEKPEFISRRIIISAAEDVGLANPNALVLATSAAEAADRVGFPEARIILSEAVIYICLSPKSNSAYKAINIAQKREKETKIREVPIHLRDSHYSGAEKMGYGKEYKYPHDFGGWVNQLYLPETLKQDIYYKPILKGEEKKLYKEWISFTNDKHD</sequence>
<dbReference type="EMBL" id="AFBB01000002">
    <property type="protein sequence ID" value="EGF16631.1"/>
    <property type="molecule type" value="Genomic_DNA"/>
</dbReference>
<dbReference type="GO" id="GO:0003677">
    <property type="term" value="F:DNA binding"/>
    <property type="evidence" value="ECO:0007669"/>
    <property type="project" value="InterPro"/>
</dbReference>
<keyword evidence="8" id="KW-1185">Reference proteome</keyword>
<dbReference type="HOGENOM" id="CLU_017985_0_3_9"/>
<keyword evidence="4" id="KW-0547">Nucleotide-binding</keyword>
<dbReference type="InterPro" id="IPR032423">
    <property type="entry name" value="AAA_assoc_2"/>
</dbReference>
<evidence type="ECO:0000259" key="6">
    <source>
        <dbReference type="SMART" id="SM00382"/>
    </source>
</evidence>
<proteinExistence type="inferred from homology"/>
<name>F2BV90_9FIRM</name>
<evidence type="ECO:0000256" key="4">
    <source>
        <dbReference type="ARBA" id="ARBA00022741"/>
    </source>
</evidence>
<dbReference type="InterPro" id="IPR003593">
    <property type="entry name" value="AAA+_ATPase"/>
</dbReference>
<gene>
    <name evidence="7" type="primary">rarA</name>
    <name evidence="7" type="ORF">HMPREF9083_0107</name>
</gene>
<dbReference type="PANTHER" id="PTHR13779:SF7">
    <property type="entry name" value="ATPASE WRNIP1"/>
    <property type="match status" value="1"/>
</dbReference>
<dbReference type="SMART" id="SM00382">
    <property type="entry name" value="AAA"/>
    <property type="match status" value="1"/>
</dbReference>
<dbReference type="InterPro" id="IPR003959">
    <property type="entry name" value="ATPase_AAA_core"/>
</dbReference>
<dbReference type="Pfam" id="PF16193">
    <property type="entry name" value="AAA_assoc_2"/>
    <property type="match status" value="1"/>
</dbReference>
<keyword evidence="3" id="KW-0235">DNA replication</keyword>
<dbReference type="Proteomes" id="UP000003503">
    <property type="component" value="Unassembled WGS sequence"/>
</dbReference>
<comment type="similarity">
    <text evidence="2">Belongs to the AAA ATPase family. RarA/MGS1/WRNIP1 subfamily.</text>
</comment>
<dbReference type="GO" id="GO:0016887">
    <property type="term" value="F:ATP hydrolysis activity"/>
    <property type="evidence" value="ECO:0007669"/>
    <property type="project" value="InterPro"/>
</dbReference>
<dbReference type="SUPFAM" id="SSF52540">
    <property type="entry name" value="P-loop containing nucleoside triphosphate hydrolases"/>
    <property type="match status" value="1"/>
</dbReference>
<dbReference type="CDD" id="cd00009">
    <property type="entry name" value="AAA"/>
    <property type="match status" value="1"/>
</dbReference>
<comment type="caution">
    <text evidence="7">The sequence shown here is derived from an EMBL/GenBank/DDBJ whole genome shotgun (WGS) entry which is preliminary data.</text>
</comment>
<dbReference type="GO" id="GO:0006261">
    <property type="term" value="P:DNA-templated DNA replication"/>
    <property type="evidence" value="ECO:0007669"/>
    <property type="project" value="TreeGrafter"/>
</dbReference>
<dbReference type="Gene3D" id="1.10.3710.10">
    <property type="entry name" value="DNA polymerase III clamp loader subunits, C-terminal domain"/>
    <property type="match status" value="1"/>
</dbReference>
<protein>
    <submittedName>
        <fullName evidence="7">Replication-associated recombination protein A</fullName>
    </submittedName>
</protein>
<evidence type="ECO:0000256" key="3">
    <source>
        <dbReference type="ARBA" id="ARBA00022705"/>
    </source>
</evidence>